<evidence type="ECO:0008006" key="3">
    <source>
        <dbReference type="Google" id="ProtNLM"/>
    </source>
</evidence>
<reference evidence="1 2" key="1">
    <citation type="submission" date="2017-10" db="EMBL/GenBank/DDBJ databases">
        <title>Bifidobacterium genomics.</title>
        <authorList>
            <person name="Lugli G.A."/>
            <person name="Milani C."/>
            <person name="Mancabelli L."/>
        </authorList>
    </citation>
    <scope>NUCLEOTIDE SEQUENCE [LARGE SCALE GENOMIC DNA]</scope>
    <source>
        <strain evidence="1 2">1744B</strain>
    </source>
</reference>
<dbReference type="RefSeq" id="WP_129865798.1">
    <property type="nucleotide sequence ID" value="NZ_PCHB01000018.1"/>
</dbReference>
<organism evidence="1 2">
    <name type="scientific">Bifidobacterium pseudolongum subsp. globosum</name>
    <dbReference type="NCBI Taxonomy" id="1690"/>
    <lineage>
        <taxon>Bacteria</taxon>
        <taxon>Bacillati</taxon>
        <taxon>Actinomycetota</taxon>
        <taxon>Actinomycetes</taxon>
        <taxon>Bifidobacteriales</taxon>
        <taxon>Bifidobacteriaceae</taxon>
        <taxon>Bifidobacterium</taxon>
    </lineage>
</organism>
<comment type="caution">
    <text evidence="1">The sequence shown here is derived from an EMBL/GenBank/DDBJ whole genome shotgun (WGS) entry which is preliminary data.</text>
</comment>
<evidence type="ECO:0000313" key="2">
    <source>
        <dbReference type="Proteomes" id="UP000233783"/>
    </source>
</evidence>
<name>A0A2N3QS36_9BIFI</name>
<gene>
    <name evidence="1" type="ORF">CQR56_1621</name>
</gene>
<dbReference type="AlphaFoldDB" id="A0A2N3QS36"/>
<accession>A0A2N3QS36</accession>
<dbReference type="EMBL" id="PCHB01000018">
    <property type="protein sequence ID" value="PKU94600.1"/>
    <property type="molecule type" value="Genomic_DNA"/>
</dbReference>
<proteinExistence type="predicted"/>
<sequence length="362" mass="42008">MNKSDICAMLSGEVDPLILVKWFQKVYFPEIVKRFNQEKIRGKMALYSGETIPTNERNLSDVRTRMGLLIEFELAALSNNLFDELELDEYFWTYVTANRFPDLEIRRRDGERTVRIEVKCLQATAEEKSANFDTLRKDIDPNTDLLVVCLWEWENGDGKQEGRRAPRLEKIYVFNAMALAQLRDTYWLNTPPKNVGDGWQGYDLRDAITCKEGVYSKEQHNYGKLMRLWTKDFPYLPKKTLLLSHTEATYLAFRKEVVEVGLRTIALAQLPCLSPGEEVRRLKDPTLGNVVYMCGPVAYAQWESGEIEEFMKIHALRVFARLSSKYHTTIFVWKEGKAQKVSDVKKPKSLLEQIMVLNLLDD</sequence>
<dbReference type="Proteomes" id="UP000233783">
    <property type="component" value="Unassembled WGS sequence"/>
</dbReference>
<protein>
    <recommendedName>
        <fullName evidence="3">Restriction endonuclease</fullName>
    </recommendedName>
</protein>
<evidence type="ECO:0000313" key="1">
    <source>
        <dbReference type="EMBL" id="PKU94600.1"/>
    </source>
</evidence>